<dbReference type="GO" id="GO:0047372">
    <property type="term" value="F:monoacylglycerol lipase activity"/>
    <property type="evidence" value="ECO:0007669"/>
    <property type="project" value="TreeGrafter"/>
</dbReference>
<dbReference type="Gene3D" id="3.40.50.1820">
    <property type="entry name" value="alpha/beta hydrolase"/>
    <property type="match status" value="1"/>
</dbReference>
<keyword evidence="2" id="KW-0378">Hydrolase</keyword>
<protein>
    <submittedName>
        <fullName evidence="2">Alpha/beta fold hydrolase</fullName>
    </submittedName>
</protein>
<evidence type="ECO:0000313" key="2">
    <source>
        <dbReference type="EMBL" id="QKV52147.1"/>
    </source>
</evidence>
<dbReference type="PANTHER" id="PTHR43798">
    <property type="entry name" value="MONOACYLGLYCEROL LIPASE"/>
    <property type="match status" value="1"/>
</dbReference>
<dbReference type="EMBL" id="CP054840">
    <property type="protein sequence ID" value="QKV52147.1"/>
    <property type="molecule type" value="Genomic_DNA"/>
</dbReference>
<dbReference type="PANTHER" id="PTHR43798:SF5">
    <property type="entry name" value="MONOACYLGLYCEROL LIPASE ABHD6"/>
    <property type="match status" value="1"/>
</dbReference>
<dbReference type="KEGG" id="aant:HUK68_04095"/>
<dbReference type="SUPFAM" id="SSF53474">
    <property type="entry name" value="alpha/beta-Hydrolases"/>
    <property type="match status" value="1"/>
</dbReference>
<reference evidence="2 3" key="1">
    <citation type="submission" date="2020-06" db="EMBL/GenBank/DDBJ databases">
        <title>Acidovorax antarctica sp. nov., isolated from Corinth ice sheet soil, Antarctic Fields Peninsula.</title>
        <authorList>
            <person name="Xu Q."/>
            <person name="Peng F."/>
        </authorList>
    </citation>
    <scope>NUCLEOTIDE SEQUENCE [LARGE SCALE GENOMIC DNA]</scope>
    <source>
        <strain evidence="2 3">16-35-5</strain>
    </source>
</reference>
<dbReference type="PRINTS" id="PR00111">
    <property type="entry name" value="ABHYDROLASE"/>
</dbReference>
<feature type="domain" description="AB hydrolase-1" evidence="1">
    <location>
        <begin position="13"/>
        <end position="238"/>
    </location>
</feature>
<name>A0A6N1WYQ4_9BURK</name>
<keyword evidence="3" id="KW-1185">Reference proteome</keyword>
<dbReference type="RefSeq" id="WP_175503048.1">
    <property type="nucleotide sequence ID" value="NZ_CP054840.1"/>
</dbReference>
<organism evidence="2 3">
    <name type="scientific">Comamonas antarctica</name>
    <dbReference type="NCBI Taxonomy" id="2743470"/>
    <lineage>
        <taxon>Bacteria</taxon>
        <taxon>Pseudomonadati</taxon>
        <taxon>Pseudomonadota</taxon>
        <taxon>Betaproteobacteria</taxon>
        <taxon>Burkholderiales</taxon>
        <taxon>Comamonadaceae</taxon>
        <taxon>Comamonas</taxon>
    </lineage>
</organism>
<dbReference type="AlphaFoldDB" id="A0A6N1WYQ4"/>
<evidence type="ECO:0000313" key="3">
    <source>
        <dbReference type="Proteomes" id="UP000509579"/>
    </source>
</evidence>
<dbReference type="InterPro" id="IPR029058">
    <property type="entry name" value="AB_hydrolase_fold"/>
</dbReference>
<dbReference type="Proteomes" id="UP000509579">
    <property type="component" value="Chromosome"/>
</dbReference>
<proteinExistence type="predicted"/>
<dbReference type="GO" id="GO:0046464">
    <property type="term" value="P:acylglycerol catabolic process"/>
    <property type="evidence" value="ECO:0007669"/>
    <property type="project" value="TreeGrafter"/>
</dbReference>
<dbReference type="InterPro" id="IPR000073">
    <property type="entry name" value="AB_hydrolase_1"/>
</dbReference>
<gene>
    <name evidence="2" type="ORF">HUK68_04095</name>
</gene>
<evidence type="ECO:0000259" key="1">
    <source>
        <dbReference type="Pfam" id="PF00561"/>
    </source>
</evidence>
<accession>A0A6N1WYQ4</accession>
<sequence length="253" mass="26328">MPALHSITEGQGPVIVLSHALGCDLHMWDEVAALLKDRYTVVRYDQRGHGQSPASDAAFGMHDLAQDAAELIAALGRGPVHFAGVSMGGMTAQALAALHPDAVQTITIANSAAQYDAAARQGWQARIDTVRAQGVAAIAEGALQRWLSPEFLAAHPARVAQMRAALVRIPAEPYAQACAAVAGIALHATNPGIRCPALVIGGTLDFATPMALSEEIAAGIPGAELARIDAAHISCVEQPQAFAQLLDGFIQRG</sequence>
<dbReference type="InterPro" id="IPR050266">
    <property type="entry name" value="AB_hydrolase_sf"/>
</dbReference>
<dbReference type="Pfam" id="PF00561">
    <property type="entry name" value="Abhydrolase_1"/>
    <property type="match status" value="1"/>
</dbReference>
<dbReference type="GO" id="GO:0016020">
    <property type="term" value="C:membrane"/>
    <property type="evidence" value="ECO:0007669"/>
    <property type="project" value="TreeGrafter"/>
</dbReference>